<dbReference type="EMBL" id="OZ034817">
    <property type="protein sequence ID" value="CAL1382847.1"/>
    <property type="molecule type" value="Genomic_DNA"/>
</dbReference>
<evidence type="ECO:0000256" key="1">
    <source>
        <dbReference type="SAM" id="MobiDB-lite"/>
    </source>
</evidence>
<accession>A0AAV2EAT2</accession>
<evidence type="ECO:0000313" key="2">
    <source>
        <dbReference type="EMBL" id="CAL1382847.1"/>
    </source>
</evidence>
<dbReference type="Proteomes" id="UP001497516">
    <property type="component" value="Chromosome 4"/>
</dbReference>
<keyword evidence="3" id="KW-1185">Reference proteome</keyword>
<evidence type="ECO:0008006" key="4">
    <source>
        <dbReference type="Google" id="ProtNLM"/>
    </source>
</evidence>
<proteinExistence type="predicted"/>
<evidence type="ECO:0000313" key="3">
    <source>
        <dbReference type="Proteomes" id="UP001497516"/>
    </source>
</evidence>
<name>A0AAV2EAT2_9ROSI</name>
<feature type="region of interest" description="Disordered" evidence="1">
    <location>
        <begin position="64"/>
        <end position="88"/>
    </location>
</feature>
<reference evidence="2 3" key="1">
    <citation type="submission" date="2024-04" db="EMBL/GenBank/DDBJ databases">
        <authorList>
            <person name="Fracassetti M."/>
        </authorList>
    </citation>
    <scope>NUCLEOTIDE SEQUENCE [LARGE SCALE GENOMIC DNA]</scope>
</reference>
<dbReference type="AlphaFoldDB" id="A0AAV2EAT2"/>
<protein>
    <recommendedName>
        <fullName evidence="4">Reverse transcriptase domain-containing protein</fullName>
    </recommendedName>
</protein>
<gene>
    <name evidence="2" type="ORF">LTRI10_LOCUS24151</name>
</gene>
<organism evidence="2 3">
    <name type="scientific">Linum trigynum</name>
    <dbReference type="NCBI Taxonomy" id="586398"/>
    <lineage>
        <taxon>Eukaryota</taxon>
        <taxon>Viridiplantae</taxon>
        <taxon>Streptophyta</taxon>
        <taxon>Embryophyta</taxon>
        <taxon>Tracheophyta</taxon>
        <taxon>Spermatophyta</taxon>
        <taxon>Magnoliopsida</taxon>
        <taxon>eudicotyledons</taxon>
        <taxon>Gunneridae</taxon>
        <taxon>Pentapetalae</taxon>
        <taxon>rosids</taxon>
        <taxon>fabids</taxon>
        <taxon>Malpighiales</taxon>
        <taxon>Linaceae</taxon>
        <taxon>Linum</taxon>
    </lineage>
</organism>
<sequence>MDTKIGHLTDALAFKLAGTLPGQPLPNPRNHKEGLHAIMLRSGTVTEDAPPKSAKKVTQITPEPEEDLVMEKEPEVRAPKPQPIVVEHKPKFPFPTRMHKDRLEEEFGNFMSMLRKLNVQVPFLDALSQMHKYPKFLKDLLSKKKKLNELSTMELSEECSAILQSKLEGPM</sequence>
<feature type="compositionally biased region" description="Basic and acidic residues" evidence="1">
    <location>
        <begin position="69"/>
        <end position="78"/>
    </location>
</feature>